<evidence type="ECO:0000256" key="6">
    <source>
        <dbReference type="ARBA" id="ARBA00023136"/>
    </source>
</evidence>
<evidence type="ECO:0000256" key="7">
    <source>
        <dbReference type="SAM" id="MobiDB-lite"/>
    </source>
</evidence>
<keyword evidence="11" id="KW-1185">Reference proteome</keyword>
<keyword evidence="4 8" id="KW-0812">Transmembrane</keyword>
<gene>
    <name evidence="10" type="ORF">N868_13825</name>
</gene>
<comment type="similarity">
    <text evidence="2">Belongs to the resistance-nodulation-cell division (RND) (TC 2.A.6) family. MmpL subfamily.</text>
</comment>
<comment type="caution">
    <text evidence="10">The sequence shown here is derived from an EMBL/GenBank/DDBJ whole genome shotgun (WGS) entry which is preliminary data.</text>
</comment>
<keyword evidence="3" id="KW-1003">Cell membrane</keyword>
<proteinExistence type="inferred from homology"/>
<dbReference type="PANTHER" id="PTHR33406:SF6">
    <property type="entry name" value="MEMBRANE PROTEIN YDGH-RELATED"/>
    <property type="match status" value="1"/>
</dbReference>
<evidence type="ECO:0000256" key="2">
    <source>
        <dbReference type="ARBA" id="ARBA00010157"/>
    </source>
</evidence>
<protein>
    <submittedName>
        <fullName evidence="10">Membrane protein</fullName>
    </submittedName>
</protein>
<feature type="region of interest" description="Disordered" evidence="7">
    <location>
        <begin position="740"/>
        <end position="761"/>
    </location>
</feature>
<evidence type="ECO:0000256" key="4">
    <source>
        <dbReference type="ARBA" id="ARBA00022692"/>
    </source>
</evidence>
<dbReference type="InterPro" id="IPR004869">
    <property type="entry name" value="MMPL_dom"/>
</dbReference>
<evidence type="ECO:0000313" key="11">
    <source>
        <dbReference type="Proteomes" id="UP000029839"/>
    </source>
</evidence>
<dbReference type="PANTHER" id="PTHR33406">
    <property type="entry name" value="MEMBRANE PROTEIN MJ1562-RELATED"/>
    <property type="match status" value="1"/>
</dbReference>
<reference evidence="10 11" key="1">
    <citation type="submission" date="2013-08" db="EMBL/GenBank/DDBJ databases">
        <title>Genome sequencing of Cellulomonas carbonis T26.</title>
        <authorList>
            <person name="Chen F."/>
            <person name="Li Y."/>
            <person name="Wang G."/>
        </authorList>
    </citation>
    <scope>NUCLEOTIDE SEQUENCE [LARGE SCALE GENOMIC DNA]</scope>
    <source>
        <strain evidence="10 11">T26</strain>
    </source>
</reference>
<dbReference type="InterPro" id="IPR000731">
    <property type="entry name" value="SSD"/>
</dbReference>
<dbReference type="Gene3D" id="1.20.1640.10">
    <property type="entry name" value="Multidrug efflux transporter AcrB transmembrane domain"/>
    <property type="match status" value="2"/>
</dbReference>
<feature type="transmembrane region" description="Helical" evidence="8">
    <location>
        <begin position="258"/>
        <end position="278"/>
    </location>
</feature>
<evidence type="ECO:0000256" key="8">
    <source>
        <dbReference type="SAM" id="Phobius"/>
    </source>
</evidence>
<evidence type="ECO:0000256" key="3">
    <source>
        <dbReference type="ARBA" id="ARBA00022475"/>
    </source>
</evidence>
<dbReference type="GO" id="GO:0005886">
    <property type="term" value="C:plasma membrane"/>
    <property type="evidence" value="ECO:0007669"/>
    <property type="project" value="UniProtKB-SubCell"/>
</dbReference>
<evidence type="ECO:0000256" key="5">
    <source>
        <dbReference type="ARBA" id="ARBA00022989"/>
    </source>
</evidence>
<feature type="transmembrane region" description="Helical" evidence="8">
    <location>
        <begin position="624"/>
        <end position="644"/>
    </location>
</feature>
<feature type="transmembrane region" description="Helical" evidence="8">
    <location>
        <begin position="332"/>
        <end position="355"/>
    </location>
</feature>
<feature type="transmembrane region" description="Helical" evidence="8">
    <location>
        <begin position="591"/>
        <end position="612"/>
    </location>
</feature>
<name>A0A0A0BUJ6_9CELL</name>
<comment type="subcellular location">
    <subcellularLocation>
        <location evidence="1">Cell membrane</location>
        <topology evidence="1">Multi-pass membrane protein</topology>
    </subcellularLocation>
</comment>
<organism evidence="10 11">
    <name type="scientific">Cellulomonas carbonis T26</name>
    <dbReference type="NCBI Taxonomy" id="947969"/>
    <lineage>
        <taxon>Bacteria</taxon>
        <taxon>Bacillati</taxon>
        <taxon>Actinomycetota</taxon>
        <taxon>Actinomycetes</taxon>
        <taxon>Micrococcales</taxon>
        <taxon>Cellulomonadaceae</taxon>
        <taxon>Cellulomonas</taxon>
    </lineage>
</organism>
<keyword evidence="6 8" id="KW-0472">Membrane</keyword>
<feature type="transmembrane region" description="Helical" evidence="8">
    <location>
        <begin position="693"/>
        <end position="716"/>
    </location>
</feature>
<accession>A0A0A0BUJ6</accession>
<dbReference type="OrthoDB" id="2365435at2"/>
<feature type="transmembrane region" description="Helical" evidence="8">
    <location>
        <begin position="665"/>
        <end position="687"/>
    </location>
</feature>
<feature type="compositionally biased region" description="Low complexity" evidence="7">
    <location>
        <begin position="748"/>
        <end position="761"/>
    </location>
</feature>
<reference evidence="10 11" key="2">
    <citation type="journal article" date="2015" name="Stand. Genomic Sci.">
        <title>Draft genome sequence of Cellulomonas carbonis T26(T) and comparative analysis of six Cellulomonas genomes.</title>
        <authorList>
            <person name="Zhuang W."/>
            <person name="Zhang S."/>
            <person name="Xia X."/>
            <person name="Wang G."/>
        </authorList>
    </citation>
    <scope>NUCLEOTIDE SEQUENCE [LARGE SCALE GENOMIC DNA]</scope>
    <source>
        <strain evidence="10 11">T26</strain>
    </source>
</reference>
<keyword evidence="5 8" id="KW-1133">Transmembrane helix</keyword>
<feature type="transmembrane region" description="Helical" evidence="8">
    <location>
        <begin position="223"/>
        <end position="246"/>
    </location>
</feature>
<feature type="transmembrane region" description="Helical" evidence="8">
    <location>
        <begin position="299"/>
        <end position="320"/>
    </location>
</feature>
<feature type="transmembrane region" description="Helical" evidence="8">
    <location>
        <begin position="405"/>
        <end position="422"/>
    </location>
</feature>
<dbReference type="EMBL" id="AXCY01000039">
    <property type="protein sequence ID" value="KGM10794.1"/>
    <property type="molecule type" value="Genomic_DNA"/>
</dbReference>
<dbReference type="Pfam" id="PF03176">
    <property type="entry name" value="MMPL"/>
    <property type="match status" value="2"/>
</dbReference>
<dbReference type="InterPro" id="IPR050545">
    <property type="entry name" value="Mycobact_MmpL"/>
</dbReference>
<dbReference type="SUPFAM" id="SSF82866">
    <property type="entry name" value="Multidrug efflux transporter AcrB transmembrane domain"/>
    <property type="match status" value="2"/>
</dbReference>
<dbReference type="PROSITE" id="PS50156">
    <property type="entry name" value="SSD"/>
    <property type="match status" value="1"/>
</dbReference>
<feature type="domain" description="SSD" evidence="9">
    <location>
        <begin position="564"/>
        <end position="722"/>
    </location>
</feature>
<evidence type="ECO:0000259" key="9">
    <source>
        <dbReference type="PROSITE" id="PS50156"/>
    </source>
</evidence>
<feature type="transmembrane region" description="Helical" evidence="8">
    <location>
        <begin position="198"/>
        <end position="216"/>
    </location>
</feature>
<evidence type="ECO:0000256" key="1">
    <source>
        <dbReference type="ARBA" id="ARBA00004651"/>
    </source>
</evidence>
<evidence type="ECO:0000313" key="10">
    <source>
        <dbReference type="EMBL" id="KGM10794.1"/>
    </source>
</evidence>
<sequence length="761" mass="78518">MMLSMLSDGSSRRRGLLRGLAVLGVLLVWLTLAGLGGSSIGRLSEVQENDAAAFLPRSAESTRAAELAAGFSDDTALPAIVVATGDGVLGGEDLALLQRLAETVPGLEIGDGMTIEDVLLAPVVAVPSEDGEAVILPISLDAEAVQETVGEERVLNEVVSTLRATVDEELAGSGLEAWVTGPAGAVADLVEAFGGIDGILLLVALAVVFVILVLVYRSPSLPFTVLLTALFGLAAAGFAVYGLAAADVLVLNGQSQGILFILVVGAATDYSLLLVARYREELGRVESPWTAMNRAWRASLEPIAASAGTVVAGLLCLLLSDLESNSSLGPVAAIGIAAAFLASLTLLPALLLVAGRRARFIFWPRVPRPGSVAGGAGRPVETLEEVESRSGVWGRVSRLVGRRPRAVWVTTTLVLVAAAAWVPTFQASGTSESDVFLTEVESVAGGEVLAEHFPAGQVDPVRVFVPEGELDAVLPVITGTDGIDSAAPVTEDAAPGAAPDPDAAPRVVDGVVQVQAVTSAASDSQEAVEVVDRLRDRVHEVSEDVVVGGAAAEALDTQRTSARDLTVIVPTVLAVILVVLVLLLRALVAPVLLVLANVLSFGATLGIGALVFNHVLDLPGADAAVPLYAFVFLVALGIDYSIFLMTRVREESLVHGTREGVRRGLAVTGGVITSAGVVLAATFGALAVLPLLFLVQLAFLVALGVLVDTLVVRTLLVPGLVHDIGRASWWPWLTRIPRDPTPAPPTTSAPAPATTAAGPRA</sequence>
<dbReference type="Proteomes" id="UP000029839">
    <property type="component" value="Unassembled WGS sequence"/>
</dbReference>
<feature type="transmembrane region" description="Helical" evidence="8">
    <location>
        <begin position="565"/>
        <end position="584"/>
    </location>
</feature>
<dbReference type="AlphaFoldDB" id="A0A0A0BUJ6"/>